<dbReference type="RefSeq" id="WP_244411626.1">
    <property type="nucleotide sequence ID" value="NZ_AP025564.1"/>
</dbReference>
<dbReference type="Gene3D" id="3.30.70.20">
    <property type="match status" value="2"/>
</dbReference>
<dbReference type="InterPro" id="IPR050954">
    <property type="entry name" value="ET_IronSulfur_Cluster-Binding"/>
</dbReference>
<evidence type="ECO:0000256" key="3">
    <source>
        <dbReference type="ARBA" id="ARBA00023004"/>
    </source>
</evidence>
<dbReference type="InterPro" id="IPR013783">
    <property type="entry name" value="Ig-like_fold"/>
</dbReference>
<dbReference type="SUPFAM" id="SSF54862">
    <property type="entry name" value="4Fe-4S ferredoxins"/>
    <property type="match status" value="1"/>
</dbReference>
<accession>A0ABM7WG37</accession>
<keyword evidence="4" id="KW-0411">Iron-sulfur</keyword>
<dbReference type="SUPFAM" id="SSF49464">
    <property type="entry name" value="Carboxypeptidase regulatory domain-like"/>
    <property type="match status" value="1"/>
</dbReference>
<dbReference type="Pfam" id="PF13620">
    <property type="entry name" value="CarboxypepD_reg"/>
    <property type="match status" value="1"/>
</dbReference>
<evidence type="ECO:0000313" key="7">
    <source>
        <dbReference type="Proteomes" id="UP001320544"/>
    </source>
</evidence>
<keyword evidence="3" id="KW-0408">Iron</keyword>
<keyword evidence="7" id="KW-1185">Reference proteome</keyword>
<keyword evidence="2" id="KW-0479">Metal-binding</keyword>
<reference evidence="6 7" key="1">
    <citation type="submission" date="2022-01" db="EMBL/GenBank/DDBJ databases">
        <title>Novel bile acid biosynthetic pathways are enriched in the microbiome of centenarians.</title>
        <authorList>
            <person name="Sato Y."/>
            <person name="Atarashi K."/>
            <person name="Plichta R.D."/>
            <person name="Arai Y."/>
            <person name="Sasajima S."/>
            <person name="Kearney M.S."/>
            <person name="Suda W."/>
            <person name="Takeshita K."/>
            <person name="Sasaki T."/>
            <person name="Okamoto S."/>
            <person name="Skelly N.A."/>
            <person name="Okamura Y."/>
            <person name="Vlamakis H."/>
            <person name="Li Y."/>
            <person name="Tanoue T."/>
            <person name="Takei H."/>
            <person name="Nittono H."/>
            <person name="Narushima S."/>
            <person name="Irie J."/>
            <person name="Itoh H."/>
            <person name="Moriya K."/>
            <person name="Sugiura Y."/>
            <person name="Suematsu M."/>
            <person name="Moritoki N."/>
            <person name="Shibata S."/>
            <person name="Littman R.D."/>
            <person name="Fischbach A.M."/>
            <person name="Uwamino Y."/>
            <person name="Inoue T."/>
            <person name="Honda A."/>
            <person name="Hattori M."/>
            <person name="Murai T."/>
            <person name="Xavier J.R."/>
            <person name="Hirose N."/>
            <person name="Honda K."/>
        </authorList>
    </citation>
    <scope>NUCLEOTIDE SEQUENCE [LARGE SCALE GENOMIC DNA]</scope>
    <source>
        <strain evidence="6 7">CE91-St30</strain>
    </source>
</reference>
<proteinExistence type="predicted"/>
<evidence type="ECO:0000256" key="2">
    <source>
        <dbReference type="ARBA" id="ARBA00022723"/>
    </source>
</evidence>
<dbReference type="EMBL" id="AP025564">
    <property type="protein sequence ID" value="BDE95176.1"/>
    <property type="molecule type" value="Genomic_DNA"/>
</dbReference>
<sequence>MKTILVDPSLCIQCTNCQISCKDEHTDNDWTPIAAPQAKGQFWIRIDERETGSGSRMRLERTPVLCQHCENAPCIAVCPNNAIYTRPDGIVIIDPVACKGCGTCRAACPYDAVFENPQLGISQKCTMCAHLLDEGWDAPRCVRGCPTDALQYVDVESLNQRDLPAPLERLMPDEETNPHVAYIRTHKPFVAGGVISPKEGKALDDACVTATHQVTGSIYRTQTDTYGDFAVNAVEPGFYTIEVMIDGYYPRVFTDYDLREAKNMGEVRLYPKA</sequence>
<dbReference type="PANTHER" id="PTHR43177:SF3">
    <property type="entry name" value="PROTEIN NRFC HOMOLOG"/>
    <property type="match status" value="1"/>
</dbReference>
<protein>
    <submittedName>
        <fullName evidence="6">Oxidoreductase</fullName>
    </submittedName>
</protein>
<evidence type="ECO:0000259" key="5">
    <source>
        <dbReference type="PROSITE" id="PS51379"/>
    </source>
</evidence>
<dbReference type="PROSITE" id="PS51379">
    <property type="entry name" value="4FE4S_FER_2"/>
    <property type="match status" value="3"/>
</dbReference>
<feature type="domain" description="4Fe-4S ferredoxin-type" evidence="5">
    <location>
        <begin position="57"/>
        <end position="88"/>
    </location>
</feature>
<name>A0ABM7WG37_9ACTN</name>
<dbReference type="Pfam" id="PF13247">
    <property type="entry name" value="Fer4_11"/>
    <property type="match status" value="1"/>
</dbReference>
<organism evidence="6 7">
    <name type="scientific">Raoultibacter timonensis</name>
    <dbReference type="NCBI Taxonomy" id="1907662"/>
    <lineage>
        <taxon>Bacteria</taxon>
        <taxon>Bacillati</taxon>
        <taxon>Actinomycetota</taxon>
        <taxon>Coriobacteriia</taxon>
        <taxon>Eggerthellales</taxon>
        <taxon>Eggerthellaceae</taxon>
        <taxon>Raoultibacter</taxon>
    </lineage>
</organism>
<keyword evidence="1" id="KW-0004">4Fe-4S</keyword>
<feature type="domain" description="4Fe-4S ferredoxin-type" evidence="5">
    <location>
        <begin position="89"/>
        <end position="118"/>
    </location>
</feature>
<dbReference type="InterPro" id="IPR008969">
    <property type="entry name" value="CarboxyPept-like_regulatory"/>
</dbReference>
<dbReference type="Proteomes" id="UP001320544">
    <property type="component" value="Chromosome"/>
</dbReference>
<dbReference type="Gene3D" id="2.60.40.10">
    <property type="entry name" value="Immunoglobulins"/>
    <property type="match status" value="1"/>
</dbReference>
<evidence type="ECO:0000313" key="6">
    <source>
        <dbReference type="EMBL" id="BDE95176.1"/>
    </source>
</evidence>
<dbReference type="PANTHER" id="PTHR43177">
    <property type="entry name" value="PROTEIN NRFC"/>
    <property type="match status" value="1"/>
</dbReference>
<evidence type="ECO:0000256" key="4">
    <source>
        <dbReference type="ARBA" id="ARBA00023014"/>
    </source>
</evidence>
<dbReference type="InterPro" id="IPR017900">
    <property type="entry name" value="4Fe4S_Fe_S_CS"/>
</dbReference>
<dbReference type="InterPro" id="IPR017896">
    <property type="entry name" value="4Fe4S_Fe-S-bd"/>
</dbReference>
<dbReference type="PROSITE" id="PS00198">
    <property type="entry name" value="4FE4S_FER_1"/>
    <property type="match status" value="1"/>
</dbReference>
<evidence type="ECO:0000256" key="1">
    <source>
        <dbReference type="ARBA" id="ARBA00022485"/>
    </source>
</evidence>
<gene>
    <name evidence="6" type="ORF">CE91St30_05090</name>
</gene>
<feature type="domain" description="4Fe-4S ferredoxin-type" evidence="5">
    <location>
        <begin position="2"/>
        <end position="31"/>
    </location>
</feature>